<sequence>MKYLIYTGMNDYLEVSSLQIQSRIVNYILGKFEYEYEVENLIYDKNTDTYKVMFGYNHNLQEFLTFIRDTHKYLFKDNLKDLKISTNKLGHTLNSYLSIQQQVNNCDIDMQDIIFVLNLGQDCELEFYEY</sequence>
<protein>
    <submittedName>
        <fullName evidence="1">Uncharacterized protein</fullName>
    </submittedName>
</protein>
<accession>A0A8S5R6N5</accession>
<reference evidence="1" key="1">
    <citation type="journal article" date="2021" name="Proc. Natl. Acad. Sci. U.S.A.">
        <title>A Catalog of Tens of Thousands of Viruses from Human Metagenomes Reveals Hidden Associations with Chronic Diseases.</title>
        <authorList>
            <person name="Tisza M.J."/>
            <person name="Buck C.B."/>
        </authorList>
    </citation>
    <scope>NUCLEOTIDE SEQUENCE</scope>
    <source>
        <strain evidence="1">CtaCq7</strain>
    </source>
</reference>
<name>A0A8S5R6N5_9CAUD</name>
<evidence type="ECO:0000313" key="1">
    <source>
        <dbReference type="EMBL" id="DAE26652.1"/>
    </source>
</evidence>
<dbReference type="EMBL" id="BK015821">
    <property type="protein sequence ID" value="DAE26652.1"/>
    <property type="molecule type" value="Genomic_DNA"/>
</dbReference>
<proteinExistence type="predicted"/>
<organism evidence="1">
    <name type="scientific">Ackermannviridae sp. ctaCq7</name>
    <dbReference type="NCBI Taxonomy" id="2827294"/>
    <lineage>
        <taxon>Viruses</taxon>
        <taxon>Duplodnaviria</taxon>
        <taxon>Heunggongvirae</taxon>
        <taxon>Uroviricota</taxon>
        <taxon>Caudoviricetes</taxon>
        <taxon>Pantevenvirales</taxon>
        <taxon>Ackermannviridae</taxon>
    </lineage>
</organism>